<dbReference type="PANTHER" id="PTHR19134:SF529">
    <property type="entry name" value="TYROSINE-PROTEIN PHOSPHATASE 1"/>
    <property type="match status" value="1"/>
</dbReference>
<dbReference type="PRINTS" id="PR00700">
    <property type="entry name" value="PRTYPHPHTASE"/>
</dbReference>
<evidence type="ECO:0000256" key="2">
    <source>
        <dbReference type="SAM" id="MobiDB-lite"/>
    </source>
</evidence>
<organism evidence="5 7">
    <name type="scientific">Schizosaccharomyces japonicus (strain yFS275 / FY16936)</name>
    <name type="common">Fission yeast</name>
    <dbReference type="NCBI Taxonomy" id="402676"/>
    <lineage>
        <taxon>Eukaryota</taxon>
        <taxon>Fungi</taxon>
        <taxon>Dikarya</taxon>
        <taxon>Ascomycota</taxon>
        <taxon>Taphrinomycotina</taxon>
        <taxon>Schizosaccharomycetes</taxon>
        <taxon>Schizosaccharomycetales</taxon>
        <taxon>Schizosaccharomycetaceae</taxon>
        <taxon>Schizosaccharomyces</taxon>
    </lineage>
</organism>
<sequence>MVPGHFNAMMPASPIVFGHTSPGPFPNESLRKSRTLVPAVVPSFVSVSGFKLPTSGPCVGPLSESRCPKSSFTIPLTDLKSIVECCTKPDSHSIIIDLRTFSEFCECRLCGSINVSVPATLLKRPRFNVSKILQTAFDPRGSSHPLDDWQHLEHVYLCVASWTASNIALAESLGKKFKNESFSGSVSIFDGGFACIRSHYSALIDDTKLEPTAVRPVLSPANSPVGSFCEPKNAATSTTPSSAAADASSKRRRSADVPCCISLQGLTARPSGFFCPLPRSELASNPFGANLATSPSLLTQSGEMTDVACSSLYRKFHSLHRLESERFVYSADKGSEWCTVDAMKPAAYSKNRYSDIVPYNVTRVHLPDSSDSDDYINASHIKTRKNEYIACQAPVSSTLNDFWLMVWDNVGTSGTIVMLAGLCEGGREMSAPYWPSKQLSEPIRTERFVIRSKSVTEVPEACCTLHVLILRDVETQSEKTINHVQYHAWSDCCSPEDISSVLRCLKLVNDLPKNGPLIVHCSAGVGRTGTFIVLDSLLRCSTIELQSSCSQSSSSDLVFELINNIRMQRMKMVQTFAQFKFVYDVVERLCQDDSLEFAFLS</sequence>
<dbReference type="InterPro" id="IPR036873">
    <property type="entry name" value="Rhodanese-like_dom_sf"/>
</dbReference>
<dbReference type="VEuPathDB" id="FungiDB:SJAG_02013"/>
<dbReference type="PANTHER" id="PTHR19134">
    <property type="entry name" value="RECEPTOR-TYPE TYROSINE-PROTEIN PHOSPHATASE"/>
    <property type="match status" value="1"/>
</dbReference>
<dbReference type="InterPro" id="IPR000242">
    <property type="entry name" value="PTP_cat"/>
</dbReference>
<dbReference type="InterPro" id="IPR016130">
    <property type="entry name" value="Tyr_Pase_AS"/>
</dbReference>
<dbReference type="SMART" id="SM00194">
    <property type="entry name" value="PTPc"/>
    <property type="match status" value="1"/>
</dbReference>
<dbReference type="SUPFAM" id="SSF52799">
    <property type="entry name" value="(Phosphotyrosine protein) phosphatases II"/>
    <property type="match status" value="1"/>
</dbReference>
<dbReference type="PROSITE" id="PS50055">
    <property type="entry name" value="TYR_PHOSPHATASE_PTP"/>
    <property type="match status" value="1"/>
</dbReference>
<dbReference type="PROSITE" id="PS50056">
    <property type="entry name" value="TYR_PHOSPHATASE_2"/>
    <property type="match status" value="1"/>
</dbReference>
<comment type="similarity">
    <text evidence="1">Belongs to the protein-tyrosine phosphatase family. Non-receptor class subfamily.</text>
</comment>
<dbReference type="JaponicusDB" id="SJAG_02013">
    <property type="gene designation" value="pyp1"/>
</dbReference>
<feature type="region of interest" description="Disordered" evidence="2">
    <location>
        <begin position="229"/>
        <end position="249"/>
    </location>
</feature>
<dbReference type="HOGENOM" id="CLU_493601_0_0_1"/>
<dbReference type="SMART" id="SM00404">
    <property type="entry name" value="PTPc_motif"/>
    <property type="match status" value="1"/>
</dbReference>
<feature type="domain" description="Tyrosine specific protein phosphatases" evidence="4">
    <location>
        <begin position="502"/>
        <end position="580"/>
    </location>
</feature>
<reference evidence="5 7" key="1">
    <citation type="journal article" date="2011" name="Science">
        <title>Comparative functional genomics of the fission yeasts.</title>
        <authorList>
            <person name="Rhind N."/>
            <person name="Chen Z."/>
            <person name="Yassour M."/>
            <person name="Thompson D.A."/>
            <person name="Haas B.J."/>
            <person name="Habib N."/>
            <person name="Wapinski I."/>
            <person name="Roy S."/>
            <person name="Lin M.F."/>
            <person name="Heiman D.I."/>
            <person name="Young S.K."/>
            <person name="Furuya K."/>
            <person name="Guo Y."/>
            <person name="Pidoux A."/>
            <person name="Chen H.M."/>
            <person name="Robbertse B."/>
            <person name="Goldberg J.M."/>
            <person name="Aoki K."/>
            <person name="Bayne E.H."/>
            <person name="Berlin A.M."/>
            <person name="Desjardins C.A."/>
            <person name="Dobbs E."/>
            <person name="Dukaj L."/>
            <person name="Fan L."/>
            <person name="FitzGerald M.G."/>
            <person name="French C."/>
            <person name="Gujja S."/>
            <person name="Hansen K."/>
            <person name="Keifenheim D."/>
            <person name="Levin J.Z."/>
            <person name="Mosher R.A."/>
            <person name="Mueller C.A."/>
            <person name="Pfiffner J."/>
            <person name="Priest M."/>
            <person name="Russ C."/>
            <person name="Smialowska A."/>
            <person name="Swoboda P."/>
            <person name="Sykes S.M."/>
            <person name="Vaughn M."/>
            <person name="Vengrova S."/>
            <person name="Yoder R."/>
            <person name="Zeng Q."/>
            <person name="Allshire R."/>
            <person name="Baulcombe D."/>
            <person name="Birren B.W."/>
            <person name="Brown W."/>
            <person name="Ekwall K."/>
            <person name="Kellis M."/>
            <person name="Leatherwood J."/>
            <person name="Levin H."/>
            <person name="Margalit H."/>
            <person name="Martienssen R."/>
            <person name="Nieduszynski C.A."/>
            <person name="Spatafora J.W."/>
            <person name="Friedman N."/>
            <person name="Dalgaard J.Z."/>
            <person name="Baumann P."/>
            <person name="Niki H."/>
            <person name="Regev A."/>
            <person name="Nusbaum C."/>
        </authorList>
    </citation>
    <scope>NUCLEOTIDE SEQUENCE [LARGE SCALE GENOMIC DNA]</scope>
    <source>
        <strain evidence="7">yFS275 / FY16936</strain>
    </source>
</reference>
<dbReference type="RefSeq" id="XP_002173234.2">
    <property type="nucleotide sequence ID" value="XM_002173198.2"/>
</dbReference>
<dbReference type="GeneID" id="7047861"/>
<dbReference type="Gene3D" id="3.90.190.10">
    <property type="entry name" value="Protein tyrosine phosphatase superfamily"/>
    <property type="match status" value="1"/>
</dbReference>
<dbReference type="GO" id="GO:0007165">
    <property type="term" value="P:signal transduction"/>
    <property type="evidence" value="ECO:0000318"/>
    <property type="project" value="GO_Central"/>
</dbReference>
<evidence type="ECO:0000259" key="3">
    <source>
        <dbReference type="PROSITE" id="PS50055"/>
    </source>
</evidence>
<evidence type="ECO:0000313" key="7">
    <source>
        <dbReference type="Proteomes" id="UP000001744"/>
    </source>
</evidence>
<dbReference type="EMBL" id="KE651168">
    <property type="protein sequence ID" value="EEB06941.2"/>
    <property type="molecule type" value="Genomic_DNA"/>
</dbReference>
<gene>
    <name evidence="6" type="primary">pyp1</name>
    <name evidence="5" type="ORF">SJAG_02013</name>
</gene>
<dbReference type="STRING" id="402676.B6JZH3"/>
<dbReference type="OMA" id="YIACQGS"/>
<dbReference type="AlphaFoldDB" id="B6JZH3"/>
<feature type="domain" description="Tyrosine-protein phosphatase" evidence="3">
    <location>
        <begin position="312"/>
        <end position="589"/>
    </location>
</feature>
<dbReference type="Gene3D" id="3.40.250.10">
    <property type="entry name" value="Rhodanese-like domain"/>
    <property type="match status" value="1"/>
</dbReference>
<evidence type="ECO:0000259" key="4">
    <source>
        <dbReference type="PROSITE" id="PS50056"/>
    </source>
</evidence>
<evidence type="ECO:0000256" key="1">
    <source>
        <dbReference type="ARBA" id="ARBA00009649"/>
    </source>
</evidence>
<dbReference type="InterPro" id="IPR003595">
    <property type="entry name" value="Tyr_Pase_cat"/>
</dbReference>
<dbReference type="PROSITE" id="PS00383">
    <property type="entry name" value="TYR_PHOSPHATASE_1"/>
    <property type="match status" value="1"/>
</dbReference>
<dbReference type="GO" id="GO:0004725">
    <property type="term" value="F:protein tyrosine phosphatase activity"/>
    <property type="evidence" value="ECO:0000318"/>
    <property type="project" value="GO_Central"/>
</dbReference>
<name>B6JZH3_SCHJY</name>
<dbReference type="Pfam" id="PF00102">
    <property type="entry name" value="Y_phosphatase"/>
    <property type="match status" value="1"/>
</dbReference>
<feature type="compositionally biased region" description="Low complexity" evidence="2">
    <location>
        <begin position="234"/>
        <end position="247"/>
    </location>
</feature>
<dbReference type="eggNOG" id="KOG0789">
    <property type="taxonomic scope" value="Eukaryota"/>
</dbReference>
<proteinExistence type="inferred from homology"/>
<accession>B6JZH3</accession>
<dbReference type="InterPro" id="IPR050348">
    <property type="entry name" value="Protein-Tyr_Phosphatase"/>
</dbReference>
<dbReference type="OrthoDB" id="10253954at2759"/>
<dbReference type="CDD" id="cd18533">
    <property type="entry name" value="PTP_fungal"/>
    <property type="match status" value="1"/>
</dbReference>
<keyword evidence="7" id="KW-1185">Reference proteome</keyword>
<evidence type="ECO:0000313" key="5">
    <source>
        <dbReference type="EMBL" id="EEB06941.2"/>
    </source>
</evidence>
<dbReference type="InterPro" id="IPR000387">
    <property type="entry name" value="Tyr_Pase_dom"/>
</dbReference>
<dbReference type="Proteomes" id="UP000001744">
    <property type="component" value="Unassembled WGS sequence"/>
</dbReference>
<dbReference type="SUPFAM" id="SSF52821">
    <property type="entry name" value="Rhodanese/Cell cycle control phosphatase"/>
    <property type="match status" value="1"/>
</dbReference>
<evidence type="ECO:0000313" key="6">
    <source>
        <dbReference type="JaponicusDB" id="SJAG_02013"/>
    </source>
</evidence>
<protein>
    <submittedName>
        <fullName evidence="5">Tyrosine phosphatase Pyp1</fullName>
    </submittedName>
</protein>
<dbReference type="InterPro" id="IPR029021">
    <property type="entry name" value="Prot-tyrosine_phosphatase-like"/>
</dbReference>